<dbReference type="AlphaFoldDB" id="A0A6N8DLA2"/>
<dbReference type="CDD" id="cd18791">
    <property type="entry name" value="SF2_C_RHA"/>
    <property type="match status" value="1"/>
</dbReference>
<dbReference type="Pfam" id="PF00270">
    <property type="entry name" value="DEAD"/>
    <property type="match status" value="1"/>
</dbReference>
<dbReference type="NCBIfam" id="TIGR01970">
    <property type="entry name" value="DEAH_box_HrpB"/>
    <property type="match status" value="1"/>
</dbReference>
<dbReference type="CDD" id="cd17990">
    <property type="entry name" value="DEXHc_HrpB"/>
    <property type="match status" value="1"/>
</dbReference>
<feature type="compositionally biased region" description="Low complexity" evidence="5">
    <location>
        <begin position="813"/>
        <end position="823"/>
    </location>
</feature>
<dbReference type="GO" id="GO:0004386">
    <property type="term" value="F:helicase activity"/>
    <property type="evidence" value="ECO:0007669"/>
    <property type="project" value="UniProtKB-KW"/>
</dbReference>
<dbReference type="SMART" id="SM00847">
    <property type="entry name" value="HA2"/>
    <property type="match status" value="1"/>
</dbReference>
<feature type="domain" description="Helicase C-terminal" evidence="7">
    <location>
        <begin position="199"/>
        <end position="373"/>
    </location>
</feature>
<dbReference type="InterPro" id="IPR010225">
    <property type="entry name" value="HrpB"/>
</dbReference>
<accession>A0A6N8DLA2</accession>
<dbReference type="SUPFAM" id="SSF52540">
    <property type="entry name" value="P-loop containing nucleoside triphosphate hydrolases"/>
    <property type="match status" value="1"/>
</dbReference>
<evidence type="ECO:0000256" key="5">
    <source>
        <dbReference type="SAM" id="MobiDB-lite"/>
    </source>
</evidence>
<feature type="domain" description="Helicase ATP-binding" evidence="6">
    <location>
        <begin position="17"/>
        <end position="181"/>
    </location>
</feature>
<evidence type="ECO:0000256" key="2">
    <source>
        <dbReference type="ARBA" id="ARBA00022801"/>
    </source>
</evidence>
<organism evidence="8 9">
    <name type="scientific">Rhodoblastus acidophilus</name>
    <name type="common">Rhodopseudomonas acidophila</name>
    <dbReference type="NCBI Taxonomy" id="1074"/>
    <lineage>
        <taxon>Bacteria</taxon>
        <taxon>Pseudomonadati</taxon>
        <taxon>Pseudomonadota</taxon>
        <taxon>Alphaproteobacteria</taxon>
        <taxon>Hyphomicrobiales</taxon>
        <taxon>Rhodoblastaceae</taxon>
        <taxon>Rhodoblastus</taxon>
    </lineage>
</organism>
<dbReference type="Proteomes" id="UP000439113">
    <property type="component" value="Unassembled WGS sequence"/>
</dbReference>
<dbReference type="SMART" id="SM00490">
    <property type="entry name" value="HELICc"/>
    <property type="match status" value="1"/>
</dbReference>
<dbReference type="PROSITE" id="PS51192">
    <property type="entry name" value="HELICASE_ATP_BIND_1"/>
    <property type="match status" value="1"/>
</dbReference>
<keyword evidence="3 8" id="KW-0347">Helicase</keyword>
<dbReference type="GO" id="GO:0003676">
    <property type="term" value="F:nucleic acid binding"/>
    <property type="evidence" value="ECO:0007669"/>
    <property type="project" value="InterPro"/>
</dbReference>
<dbReference type="SMART" id="SM00487">
    <property type="entry name" value="DEXDc"/>
    <property type="match status" value="1"/>
</dbReference>
<evidence type="ECO:0000259" key="6">
    <source>
        <dbReference type="PROSITE" id="PS51192"/>
    </source>
</evidence>
<dbReference type="InterPro" id="IPR048333">
    <property type="entry name" value="HA2_WH"/>
</dbReference>
<keyword evidence="2" id="KW-0378">Hydrolase</keyword>
<protein>
    <submittedName>
        <fullName evidence="8">ATP-dependent helicase HrpB</fullName>
    </submittedName>
</protein>
<dbReference type="OrthoDB" id="9805617at2"/>
<proteinExistence type="predicted"/>
<dbReference type="InterPro" id="IPR013689">
    <property type="entry name" value="RNA_helicase_ATP-dep_HrpB_C"/>
</dbReference>
<evidence type="ECO:0000256" key="4">
    <source>
        <dbReference type="ARBA" id="ARBA00022840"/>
    </source>
</evidence>
<evidence type="ECO:0000259" key="7">
    <source>
        <dbReference type="PROSITE" id="PS51194"/>
    </source>
</evidence>
<evidence type="ECO:0000313" key="9">
    <source>
        <dbReference type="Proteomes" id="UP000439113"/>
    </source>
</evidence>
<evidence type="ECO:0000256" key="3">
    <source>
        <dbReference type="ARBA" id="ARBA00022806"/>
    </source>
</evidence>
<dbReference type="InterPro" id="IPR014001">
    <property type="entry name" value="Helicase_ATP-bd"/>
</dbReference>
<dbReference type="EMBL" id="WNKS01000002">
    <property type="protein sequence ID" value="MTV30003.1"/>
    <property type="molecule type" value="Genomic_DNA"/>
</dbReference>
<dbReference type="InterPro" id="IPR027417">
    <property type="entry name" value="P-loop_NTPase"/>
</dbReference>
<keyword evidence="1" id="KW-0547">Nucleotide-binding</keyword>
<dbReference type="Gene3D" id="1.20.120.1080">
    <property type="match status" value="1"/>
</dbReference>
<dbReference type="Pfam" id="PF04408">
    <property type="entry name" value="WHD_HA2"/>
    <property type="match status" value="1"/>
</dbReference>
<dbReference type="Gene3D" id="3.40.50.300">
    <property type="entry name" value="P-loop containing nucleotide triphosphate hydrolases"/>
    <property type="match status" value="2"/>
</dbReference>
<reference evidence="8 9" key="1">
    <citation type="submission" date="2019-11" db="EMBL/GenBank/DDBJ databases">
        <title>Whole-genome sequence of a Rhodoblastus acidophilus DSM 142.</title>
        <authorList>
            <person name="Kyndt J.A."/>
            <person name="Meyer T.E."/>
        </authorList>
    </citation>
    <scope>NUCLEOTIDE SEQUENCE [LARGE SCALE GENOMIC DNA]</scope>
    <source>
        <strain evidence="8 9">DSM 142</strain>
    </source>
</reference>
<dbReference type="PIRSF" id="PIRSF005496">
    <property type="entry name" value="ATP_hel_hrpB"/>
    <property type="match status" value="1"/>
</dbReference>
<dbReference type="PROSITE" id="PS51194">
    <property type="entry name" value="HELICASE_CTER"/>
    <property type="match status" value="1"/>
</dbReference>
<gene>
    <name evidence="8" type="primary">hrpB</name>
    <name evidence="8" type="ORF">GJ654_03235</name>
</gene>
<dbReference type="PANTHER" id="PTHR43519">
    <property type="entry name" value="ATP-DEPENDENT RNA HELICASE HRPB"/>
    <property type="match status" value="1"/>
</dbReference>
<evidence type="ECO:0000256" key="1">
    <source>
        <dbReference type="ARBA" id="ARBA00022741"/>
    </source>
</evidence>
<dbReference type="GO" id="GO:0016787">
    <property type="term" value="F:hydrolase activity"/>
    <property type="evidence" value="ECO:0007669"/>
    <property type="project" value="UniProtKB-KW"/>
</dbReference>
<evidence type="ECO:0000313" key="8">
    <source>
        <dbReference type="EMBL" id="MTV30003.1"/>
    </source>
</evidence>
<feature type="region of interest" description="Disordered" evidence="5">
    <location>
        <begin position="810"/>
        <end position="829"/>
    </location>
</feature>
<dbReference type="Pfam" id="PF08482">
    <property type="entry name" value="HrpB_C"/>
    <property type="match status" value="1"/>
</dbReference>
<dbReference type="InterPro" id="IPR011545">
    <property type="entry name" value="DEAD/DEAH_box_helicase_dom"/>
</dbReference>
<dbReference type="InterPro" id="IPR049614">
    <property type="entry name" value="HrpB_DEXH"/>
</dbReference>
<dbReference type="GO" id="GO:0005524">
    <property type="term" value="F:ATP binding"/>
    <property type="evidence" value="ECO:0007669"/>
    <property type="project" value="UniProtKB-KW"/>
</dbReference>
<comment type="caution">
    <text evidence="8">The sequence shown here is derived from an EMBL/GenBank/DDBJ whole genome shotgun (WGS) entry which is preliminary data.</text>
</comment>
<dbReference type="FunFam" id="3.40.50.300:FF:002125">
    <property type="entry name" value="ATP-dependent helicase HrpB"/>
    <property type="match status" value="1"/>
</dbReference>
<dbReference type="PANTHER" id="PTHR43519:SF1">
    <property type="entry name" value="ATP-DEPENDENT RNA HELICASE HRPB"/>
    <property type="match status" value="1"/>
</dbReference>
<keyword evidence="4" id="KW-0067">ATP-binding</keyword>
<dbReference type="InterPro" id="IPR007502">
    <property type="entry name" value="Helicase-assoc_dom"/>
</dbReference>
<sequence>MAAPTPLPIDEALPRLRENLAAHNGCVLVAPPGAGKTTRVPLALMQERWRQDGKIIVLEPRRLAARAAAERMADTLGEKLGETVGLRVRLQTLAGPRTRIEVVTEGVFARMILDDPALEGVAAVLFDEFHERSLDADLGLALALDAQAALRPDLRLLVMSATLDGARVAALLDGAPVVESQGRAFPVETVYLGRDPRERIEEAAARAISRALAEQPGSILAFLPGQGEIARTESLLREKLRDEKIDLCPLYGAMERAAQDRAIRPAATGRRKVVLATSIAETSITIDGVRVVVDCGFSRAPRFEPDLGLVRLETIKTSRAAADQRRGRAGRTQPGVCYRLWEEAATGALPAYAQPEILAADLAGLLLDLAAWGARDPNELRWLDPPPAAATAEARALLQDLGALENGAITDRGKAMRKLPLPPRLARMVLRAQIFGCGEQACELAVLLTERGLGGDAVDLFERLDRWSRDSGQRAKDARRLAQGWKHSLRDAAKTLGEKPEPRDLSPGALIALAFPDRVARARGKTGDFLMANGRAASLEPHLAIARAKYLAVAEVTGRAGASRILAAAALDEAEFETLFSPHIEIREETRFDAASGALRRREIRRYAALTLAEKTLPLAGSPEEAAILARAAAERGVDRLNWSKGQAQLRERVAFLREAFAAEAANPWPDLSAAGLAQAENWLAPYIEGCAKLGDIGPEHLDAALSALIPWDLQRRLDAEAPTHFQTPAGSCIALDYSSAEGPAIAARVQEFYGLAEHPKIAGGKIPLTLHLLSPAHRPIQITRDLPGFWRGSWASVKAEMKGRYPRHLWPDDPAAAAPTTRAKPRGT</sequence>
<name>A0A6N8DLA2_RHOAC</name>
<dbReference type="Pfam" id="PF00271">
    <property type="entry name" value="Helicase_C"/>
    <property type="match status" value="1"/>
</dbReference>
<dbReference type="InterPro" id="IPR001650">
    <property type="entry name" value="Helicase_C-like"/>
</dbReference>
<dbReference type="RefSeq" id="WP_155444665.1">
    <property type="nucleotide sequence ID" value="NZ_JAOQNR010000002.1"/>
</dbReference>